<dbReference type="EMBL" id="VSWD01000012">
    <property type="protein sequence ID" value="KAK3085336.1"/>
    <property type="molecule type" value="Genomic_DNA"/>
</dbReference>
<reference evidence="2" key="1">
    <citation type="submission" date="2019-08" db="EMBL/GenBank/DDBJ databases">
        <title>The improved chromosome-level genome for the pearl oyster Pinctada fucata martensii using PacBio sequencing and Hi-C.</title>
        <authorList>
            <person name="Zheng Z."/>
        </authorList>
    </citation>
    <scope>NUCLEOTIDE SEQUENCE</scope>
    <source>
        <strain evidence="2">ZZ-2019</strain>
        <tissue evidence="2">Adductor muscle</tissue>
    </source>
</reference>
<comment type="caution">
    <text evidence="2">The sequence shown here is derived from an EMBL/GenBank/DDBJ whole genome shotgun (WGS) entry which is preliminary data.</text>
</comment>
<sequence>MQSENYSHYATIEDTFDLKAMEHYTTVSEPHYAEPLQSDSLHDDTETNPSFPETRKTAVNRNVQNQGFQQDLLKLCKSNYHENMNQMESQQSQESYISDIHKHRTCDSRLLRHSEYSSEYFQLEPKDMNDDNINQENNFSPKNEYFQLEVSSKGTKKHVNEIEDQIILGSESNECSTHCAQDISEATTPMLSVNEHLNSSTNFLTSMTDLQRTNDESSLIMQTEGNTTDNRSHKCHMESRSNAPDDGSGYFVLLKRKDFPDQQ</sequence>
<evidence type="ECO:0000256" key="1">
    <source>
        <dbReference type="SAM" id="MobiDB-lite"/>
    </source>
</evidence>
<gene>
    <name evidence="2" type="ORF">FSP39_001701</name>
</gene>
<keyword evidence="3" id="KW-1185">Reference proteome</keyword>
<evidence type="ECO:0000313" key="2">
    <source>
        <dbReference type="EMBL" id="KAK3085336.1"/>
    </source>
</evidence>
<accession>A0AA89BS08</accession>
<dbReference type="Proteomes" id="UP001186944">
    <property type="component" value="Unassembled WGS sequence"/>
</dbReference>
<feature type="compositionally biased region" description="Basic and acidic residues" evidence="1">
    <location>
        <begin position="230"/>
        <end position="239"/>
    </location>
</feature>
<feature type="region of interest" description="Disordered" evidence="1">
    <location>
        <begin position="224"/>
        <end position="249"/>
    </location>
</feature>
<feature type="region of interest" description="Disordered" evidence="1">
    <location>
        <begin position="34"/>
        <end position="55"/>
    </location>
</feature>
<evidence type="ECO:0000313" key="3">
    <source>
        <dbReference type="Proteomes" id="UP001186944"/>
    </source>
</evidence>
<name>A0AA89BS08_PINIB</name>
<proteinExistence type="predicted"/>
<protein>
    <submittedName>
        <fullName evidence="2">Uncharacterized protein</fullName>
    </submittedName>
</protein>
<dbReference type="AlphaFoldDB" id="A0AA89BS08"/>
<organism evidence="2 3">
    <name type="scientific">Pinctada imbricata</name>
    <name type="common">Atlantic pearl-oyster</name>
    <name type="synonym">Pinctada martensii</name>
    <dbReference type="NCBI Taxonomy" id="66713"/>
    <lineage>
        <taxon>Eukaryota</taxon>
        <taxon>Metazoa</taxon>
        <taxon>Spiralia</taxon>
        <taxon>Lophotrochozoa</taxon>
        <taxon>Mollusca</taxon>
        <taxon>Bivalvia</taxon>
        <taxon>Autobranchia</taxon>
        <taxon>Pteriomorphia</taxon>
        <taxon>Pterioida</taxon>
        <taxon>Pterioidea</taxon>
        <taxon>Pteriidae</taxon>
        <taxon>Pinctada</taxon>
    </lineage>
</organism>